<dbReference type="SUPFAM" id="SSF51735">
    <property type="entry name" value="NAD(P)-binding Rossmann-fold domains"/>
    <property type="match status" value="1"/>
</dbReference>
<keyword evidence="1" id="KW-0596">Phosphopantetheine</keyword>
<proteinExistence type="predicted"/>
<feature type="non-terminal residue" evidence="4">
    <location>
        <position position="760"/>
    </location>
</feature>
<dbReference type="PROSITE" id="PS50075">
    <property type="entry name" value="CARRIER"/>
    <property type="match status" value="1"/>
</dbReference>
<dbReference type="EMBL" id="GDKF01004644">
    <property type="protein sequence ID" value="JAT73978.1"/>
    <property type="molecule type" value="Transcribed_RNA"/>
</dbReference>
<dbReference type="InterPro" id="IPR050091">
    <property type="entry name" value="PKS_NRPS_Biosynth_Enz"/>
</dbReference>
<reference evidence="4" key="1">
    <citation type="submission" date="2015-08" db="EMBL/GenBank/DDBJ databases">
        <authorList>
            <person name="Babu N.S."/>
            <person name="Beckwith C.J."/>
            <person name="Beseler K.G."/>
            <person name="Brison A."/>
            <person name="Carone J.V."/>
            <person name="Caskin T.P."/>
            <person name="Diamond M."/>
            <person name="Durham M.E."/>
            <person name="Foxe J.M."/>
            <person name="Go M."/>
            <person name="Henderson B.A."/>
            <person name="Jones I.B."/>
            <person name="McGettigan J.A."/>
            <person name="Micheletti S.J."/>
            <person name="Nasrallah M.E."/>
            <person name="Ortiz D."/>
            <person name="Piller C.R."/>
            <person name="Privatt S.R."/>
            <person name="Schneider S.L."/>
            <person name="Sharp S."/>
            <person name="Smith T.C."/>
            <person name="Stanton J.D."/>
            <person name="Ullery H.E."/>
            <person name="Wilson R.J."/>
            <person name="Serrano M.G."/>
            <person name="Buck G."/>
            <person name="Lee V."/>
            <person name="Wang Y."/>
            <person name="Carvalho R."/>
            <person name="Voegtly L."/>
            <person name="Shi R."/>
            <person name="Duckworth R."/>
            <person name="Johnson A."/>
            <person name="Loviza R."/>
            <person name="Walstead R."/>
            <person name="Shah Z."/>
            <person name="Kiflezghi M."/>
            <person name="Wade K."/>
            <person name="Ball S.L."/>
            <person name="Bradley K.W."/>
            <person name="Asai D.J."/>
            <person name="Bowman C.A."/>
            <person name="Russell D.A."/>
            <person name="Pope W.H."/>
            <person name="Jacobs-Sera D."/>
            <person name="Hendrix R.W."/>
            <person name="Hatfull G.F."/>
        </authorList>
    </citation>
    <scope>NUCLEOTIDE SEQUENCE</scope>
</reference>
<accession>A0A1D2A4B2</accession>
<evidence type="ECO:0000256" key="2">
    <source>
        <dbReference type="ARBA" id="ARBA00022553"/>
    </source>
</evidence>
<dbReference type="Gene3D" id="3.40.50.720">
    <property type="entry name" value="NAD(P)-binding Rossmann-like Domain"/>
    <property type="match status" value="1"/>
</dbReference>
<dbReference type="InterPro" id="IPR036291">
    <property type="entry name" value="NAD(P)-bd_dom_sf"/>
</dbReference>
<sequence>FAFQGTNAHTMLGSLDGAAAAEDSVDTLALPWQRQRAWVAPRPSDLFGLVGVKAKRAAFVADLAQPRLAALRTLCLRAVPLLALGLASQAIADAAALLGAGRAGLRRLTTQPAALSAGASLHVTLDGGQASVHLVTKEAGAAHVASAGLVAASAEPKSVSRGSAGNPRTKTLWWPALDSQSSAGKAVAVLDATADSALPCGLALQGLAVDAAAALRETGDLPTSAGALWSTTSVGAGDAAAHAAAAPGELTIALGTGLLAAWELDALPLERLAVSASSAGPAHATSIGDTADEESKKLVYTTSWQAAEVRRAATASRNAPNFRAPTSAAAALQALQGLAGSASMKGIAGTGAADVAVAAPARSRASRLPGAALQGMLKALAAEDAAGPVLSMLWTEPSASHAAAGWSLAAQAAADSASPVGVHGGAVSARVAWAPRLLRAPEGDAPDDARVMSLSGTVYVTGGSGVLGGTVAAWLLHQPAVASVVLLSRSGAVPVELLRASRAAASANSTTGAPPATLSSCTCDASAAADVAALAGAAGAVSLMHAGGVLADGLLAGLNAGSLRRVAAPKGAAQAALQASLLGAARVQACVAFSSVASLLGSPGQANYAAANAVLDAAAADLADQGCPASSIQWGAWAGAGMAAGDRATEGRLARSGLALLPAERGLAVLGALLRASSVAVAAAPPPVHAAVPVQWARFPARDAFFAGLAAAPTPARGPAAVVDLTGAQALVQEAVAGVLGASVDPADPLMAAGLDSLGA</sequence>
<dbReference type="GO" id="GO:0004312">
    <property type="term" value="F:fatty acid synthase activity"/>
    <property type="evidence" value="ECO:0007669"/>
    <property type="project" value="TreeGrafter"/>
</dbReference>
<feature type="non-terminal residue" evidence="4">
    <location>
        <position position="1"/>
    </location>
</feature>
<dbReference type="GO" id="GO:0006633">
    <property type="term" value="P:fatty acid biosynthetic process"/>
    <property type="evidence" value="ECO:0007669"/>
    <property type="project" value="TreeGrafter"/>
</dbReference>
<keyword evidence="2" id="KW-0597">Phosphoprotein</keyword>
<feature type="domain" description="Carrier" evidence="3">
    <location>
        <begin position="723"/>
        <end position="760"/>
    </location>
</feature>
<dbReference type="InterPro" id="IPR057326">
    <property type="entry name" value="KR_dom"/>
</dbReference>
<evidence type="ECO:0000256" key="1">
    <source>
        <dbReference type="ARBA" id="ARBA00022450"/>
    </source>
</evidence>
<dbReference type="PANTHER" id="PTHR43775">
    <property type="entry name" value="FATTY ACID SYNTHASE"/>
    <property type="match status" value="1"/>
</dbReference>
<dbReference type="SMART" id="SM00822">
    <property type="entry name" value="PKS_KR"/>
    <property type="match status" value="1"/>
</dbReference>
<dbReference type="AlphaFoldDB" id="A0A1D2A4B2"/>
<name>A0A1D2A4B2_AUXPR</name>
<gene>
    <name evidence="4" type="ORF">g.61312</name>
</gene>
<organism evidence="4">
    <name type="scientific">Auxenochlorella protothecoides</name>
    <name type="common">Green microalga</name>
    <name type="synonym">Chlorella protothecoides</name>
    <dbReference type="NCBI Taxonomy" id="3075"/>
    <lineage>
        <taxon>Eukaryota</taxon>
        <taxon>Viridiplantae</taxon>
        <taxon>Chlorophyta</taxon>
        <taxon>core chlorophytes</taxon>
        <taxon>Trebouxiophyceae</taxon>
        <taxon>Chlorellales</taxon>
        <taxon>Chlorellaceae</taxon>
        <taxon>Auxenochlorella</taxon>
    </lineage>
</organism>
<evidence type="ECO:0000259" key="3">
    <source>
        <dbReference type="PROSITE" id="PS50075"/>
    </source>
</evidence>
<dbReference type="Pfam" id="PF08659">
    <property type="entry name" value="KR"/>
    <property type="match status" value="1"/>
</dbReference>
<dbReference type="InterPro" id="IPR009081">
    <property type="entry name" value="PP-bd_ACP"/>
</dbReference>
<evidence type="ECO:0000313" key="4">
    <source>
        <dbReference type="EMBL" id="JAT73978.1"/>
    </source>
</evidence>
<dbReference type="InterPro" id="IPR013968">
    <property type="entry name" value="PKS_KR"/>
</dbReference>
<dbReference type="PANTHER" id="PTHR43775:SF37">
    <property type="entry name" value="SI:DKEY-61P9.11"/>
    <property type="match status" value="1"/>
</dbReference>
<protein>
    <recommendedName>
        <fullName evidence="3">Carrier domain-containing protein</fullName>
    </recommendedName>
</protein>